<reference evidence="4" key="1">
    <citation type="journal article" date="2019" name="Int. J. Syst. Evol. Microbiol.">
        <title>The Global Catalogue of Microorganisms (GCM) 10K type strain sequencing project: providing services to taxonomists for standard genome sequencing and annotation.</title>
        <authorList>
            <consortium name="The Broad Institute Genomics Platform"/>
            <consortium name="The Broad Institute Genome Sequencing Center for Infectious Disease"/>
            <person name="Wu L."/>
            <person name="Ma J."/>
        </authorList>
    </citation>
    <scope>NUCLEOTIDE SEQUENCE [LARGE SCALE GENOMIC DNA]</scope>
    <source>
        <strain evidence="4">TBRC 5832</strain>
    </source>
</reference>
<feature type="transmembrane region" description="Helical" evidence="2">
    <location>
        <begin position="12"/>
        <end position="37"/>
    </location>
</feature>
<keyword evidence="2" id="KW-0472">Membrane</keyword>
<sequence length="201" mass="21684">MDQVRWSEERAWARLVVILAARITIGTAVVGVLWSIIPVAFGWTSVVVTSGSMGPRIRAGDVAIASPATGAEMMPGQPVLADNPVRPGTMLLHRVIRRNPDGTLVTKGDANPTEDSTPVAPGAVEGRPRLLVRWIGLPVYWQGVGEHRKVALTLVAGLVLTIIATRRTDDELDEGPPPAPHGHRRRTLAHMLAIRRSTRSS</sequence>
<protein>
    <recommendedName>
        <fullName evidence="5">Signal peptidase I</fullName>
    </recommendedName>
</protein>
<dbReference type="SUPFAM" id="SSF51306">
    <property type="entry name" value="LexA/Signal peptidase"/>
    <property type="match status" value="1"/>
</dbReference>
<feature type="region of interest" description="Disordered" evidence="1">
    <location>
        <begin position="102"/>
        <end position="122"/>
    </location>
</feature>
<dbReference type="EMBL" id="JBHSBL010000010">
    <property type="protein sequence ID" value="MFC4065424.1"/>
    <property type="molecule type" value="Genomic_DNA"/>
</dbReference>
<organism evidence="3 4">
    <name type="scientific">Actinoplanes subglobosus</name>
    <dbReference type="NCBI Taxonomy" id="1547892"/>
    <lineage>
        <taxon>Bacteria</taxon>
        <taxon>Bacillati</taxon>
        <taxon>Actinomycetota</taxon>
        <taxon>Actinomycetes</taxon>
        <taxon>Micromonosporales</taxon>
        <taxon>Micromonosporaceae</taxon>
        <taxon>Actinoplanes</taxon>
    </lineage>
</organism>
<dbReference type="Proteomes" id="UP001595867">
    <property type="component" value="Unassembled WGS sequence"/>
</dbReference>
<keyword evidence="2" id="KW-1133">Transmembrane helix</keyword>
<dbReference type="InterPro" id="IPR036286">
    <property type="entry name" value="LexA/Signal_pep-like_sf"/>
</dbReference>
<dbReference type="CDD" id="cd06530">
    <property type="entry name" value="S26_SPase_I"/>
    <property type="match status" value="1"/>
</dbReference>
<dbReference type="RefSeq" id="WP_378066444.1">
    <property type="nucleotide sequence ID" value="NZ_JBHSBL010000010.1"/>
</dbReference>
<evidence type="ECO:0000313" key="3">
    <source>
        <dbReference type="EMBL" id="MFC4065424.1"/>
    </source>
</evidence>
<accession>A0ABV8IR12</accession>
<keyword evidence="2" id="KW-0812">Transmembrane</keyword>
<evidence type="ECO:0000256" key="1">
    <source>
        <dbReference type="SAM" id="MobiDB-lite"/>
    </source>
</evidence>
<evidence type="ECO:0000313" key="4">
    <source>
        <dbReference type="Proteomes" id="UP001595867"/>
    </source>
</evidence>
<gene>
    <name evidence="3" type="ORF">ACFO0C_10820</name>
</gene>
<evidence type="ECO:0008006" key="5">
    <source>
        <dbReference type="Google" id="ProtNLM"/>
    </source>
</evidence>
<dbReference type="InterPro" id="IPR019533">
    <property type="entry name" value="Peptidase_S26"/>
</dbReference>
<name>A0ABV8IR12_9ACTN</name>
<proteinExistence type="predicted"/>
<comment type="caution">
    <text evidence="3">The sequence shown here is derived from an EMBL/GenBank/DDBJ whole genome shotgun (WGS) entry which is preliminary data.</text>
</comment>
<evidence type="ECO:0000256" key="2">
    <source>
        <dbReference type="SAM" id="Phobius"/>
    </source>
</evidence>
<keyword evidence="4" id="KW-1185">Reference proteome</keyword>